<accession>A0ABR3JQP2</accession>
<feature type="transmembrane region" description="Helical" evidence="1">
    <location>
        <begin position="127"/>
        <end position="146"/>
    </location>
</feature>
<proteinExistence type="predicted"/>
<name>A0ABR3JQP2_9AGAR</name>
<comment type="caution">
    <text evidence="2">The sequence shown here is derived from an EMBL/GenBank/DDBJ whole genome shotgun (WGS) entry which is preliminary data.</text>
</comment>
<evidence type="ECO:0000256" key="1">
    <source>
        <dbReference type="SAM" id="Phobius"/>
    </source>
</evidence>
<sequence>MVSIDPIAGSLAVTFIHSVLYGGYLILLAISLWVLVFRRGKSSKGDPRSINRALLASTVVLSLLITTNWVLEIISSFRLFIHQDFSTLGLLNYNRIATTAVILTEVVVADLTMVYRLYTVWGRSWRVTVAPLITTAVTIATGTKSIVDMGLNNDATAYYNTTRPEVLTLCVSELATNIIVTGLIAYRIWSIDRGTRRFAPSLTVMPLLSIIIESASIFTTLLIIILATYLIDDAKLSGWALQVSSPSIGIAFCLIIVRCGLGLGIEERDRQQKNLFSSSRFLASGQASNSRPYPVSPNSSTVFSRDSRIGPMVQVEYFRGHYPSPGMLTPAMTSLPSLGEISHPESANAVIGKAF</sequence>
<keyword evidence="1" id="KW-0472">Membrane</keyword>
<feature type="transmembrane region" description="Helical" evidence="1">
    <location>
        <begin position="207"/>
        <end position="231"/>
    </location>
</feature>
<feature type="transmembrane region" description="Helical" evidence="1">
    <location>
        <begin position="243"/>
        <end position="265"/>
    </location>
</feature>
<protein>
    <submittedName>
        <fullName evidence="2">Uncharacterized protein</fullName>
    </submittedName>
</protein>
<keyword evidence="3" id="KW-1185">Reference proteome</keyword>
<dbReference type="Proteomes" id="UP001556367">
    <property type="component" value="Unassembled WGS sequence"/>
</dbReference>
<feature type="transmembrane region" description="Helical" evidence="1">
    <location>
        <begin position="49"/>
        <end position="71"/>
    </location>
</feature>
<feature type="transmembrane region" description="Helical" evidence="1">
    <location>
        <begin position="166"/>
        <end position="186"/>
    </location>
</feature>
<gene>
    <name evidence="2" type="ORF">HGRIS_000105</name>
</gene>
<keyword evidence="1" id="KW-1133">Transmembrane helix</keyword>
<reference evidence="3" key="1">
    <citation type="submission" date="2024-06" db="EMBL/GenBank/DDBJ databases">
        <title>Multi-omics analyses provide insights into the biosynthesis of the anticancer antibiotic pleurotin in Hohenbuehelia grisea.</title>
        <authorList>
            <person name="Weaver J.A."/>
            <person name="Alberti F."/>
        </authorList>
    </citation>
    <scope>NUCLEOTIDE SEQUENCE [LARGE SCALE GENOMIC DNA]</scope>
    <source>
        <strain evidence="3">T-177</strain>
    </source>
</reference>
<organism evidence="2 3">
    <name type="scientific">Hohenbuehelia grisea</name>
    <dbReference type="NCBI Taxonomy" id="104357"/>
    <lineage>
        <taxon>Eukaryota</taxon>
        <taxon>Fungi</taxon>
        <taxon>Dikarya</taxon>
        <taxon>Basidiomycota</taxon>
        <taxon>Agaricomycotina</taxon>
        <taxon>Agaricomycetes</taxon>
        <taxon>Agaricomycetidae</taxon>
        <taxon>Agaricales</taxon>
        <taxon>Pleurotineae</taxon>
        <taxon>Pleurotaceae</taxon>
        <taxon>Hohenbuehelia</taxon>
    </lineage>
</organism>
<evidence type="ECO:0000313" key="3">
    <source>
        <dbReference type="Proteomes" id="UP001556367"/>
    </source>
</evidence>
<evidence type="ECO:0000313" key="2">
    <source>
        <dbReference type="EMBL" id="KAL0957924.1"/>
    </source>
</evidence>
<feature type="transmembrane region" description="Helical" evidence="1">
    <location>
        <begin position="12"/>
        <end position="37"/>
    </location>
</feature>
<dbReference type="EMBL" id="JASNQZ010000004">
    <property type="protein sequence ID" value="KAL0957924.1"/>
    <property type="molecule type" value="Genomic_DNA"/>
</dbReference>
<keyword evidence="1" id="KW-0812">Transmembrane</keyword>
<feature type="transmembrane region" description="Helical" evidence="1">
    <location>
        <begin position="96"/>
        <end position="115"/>
    </location>
</feature>